<accession>A0A1H9G8N9</accession>
<sequence length="149" mass="18076">MLEIYETDPERKKALEEYEKYLAMNEIEREVYNAKRLENLLNDDGRLDTVTLSIEAKKREQAIEDFAHKQRKSEEEQIRKENEYYSKIFKKLSDQIENEKKRNAIQKIEKEKKKMEQQLKDKILKENNLLTDDEKQEKEAYKNLLGLFK</sequence>
<organism evidence="2 3">
    <name type="scientific">Ignavigranum ruoffiae</name>
    <dbReference type="NCBI Taxonomy" id="89093"/>
    <lineage>
        <taxon>Bacteria</taxon>
        <taxon>Bacillati</taxon>
        <taxon>Bacillota</taxon>
        <taxon>Bacilli</taxon>
        <taxon>Lactobacillales</taxon>
        <taxon>Aerococcaceae</taxon>
        <taxon>Ignavigranum</taxon>
    </lineage>
</organism>
<dbReference type="EMBL" id="FOEN01000012">
    <property type="protein sequence ID" value="SEQ46476.1"/>
    <property type="molecule type" value="Genomic_DNA"/>
</dbReference>
<name>A0A1H9G8N9_9LACT</name>
<dbReference type="AlphaFoldDB" id="A0A1H9G8N9"/>
<dbReference type="Proteomes" id="UP000198833">
    <property type="component" value="Unassembled WGS sequence"/>
</dbReference>
<protein>
    <submittedName>
        <fullName evidence="2">Uncharacterized protein</fullName>
    </submittedName>
</protein>
<evidence type="ECO:0000313" key="3">
    <source>
        <dbReference type="Proteomes" id="UP000198833"/>
    </source>
</evidence>
<feature type="coiled-coil region" evidence="1">
    <location>
        <begin position="89"/>
        <end position="125"/>
    </location>
</feature>
<keyword evidence="1" id="KW-0175">Coiled coil</keyword>
<keyword evidence="3" id="KW-1185">Reference proteome</keyword>
<reference evidence="2 3" key="1">
    <citation type="submission" date="2016-10" db="EMBL/GenBank/DDBJ databases">
        <authorList>
            <person name="de Groot N.N."/>
        </authorList>
    </citation>
    <scope>NUCLEOTIDE SEQUENCE [LARGE SCALE GENOMIC DNA]</scope>
    <source>
        <strain evidence="2 3">DSM 15695</strain>
    </source>
</reference>
<evidence type="ECO:0000256" key="1">
    <source>
        <dbReference type="SAM" id="Coils"/>
    </source>
</evidence>
<dbReference type="STRING" id="89093.SAMN04488558_1129"/>
<evidence type="ECO:0000313" key="2">
    <source>
        <dbReference type="EMBL" id="SEQ46476.1"/>
    </source>
</evidence>
<dbReference type="RefSeq" id="WP_092572578.1">
    <property type="nucleotide sequence ID" value="NZ_FOEN01000012.1"/>
</dbReference>
<gene>
    <name evidence="2" type="ORF">SAMN04488558_1129</name>
</gene>
<proteinExistence type="predicted"/>
<dbReference type="OrthoDB" id="9980352at2"/>